<protein>
    <submittedName>
        <fullName evidence="3">Endonuclease domain-containing protein</fullName>
    </submittedName>
</protein>
<dbReference type="PANTHER" id="PTHR38590:SF1">
    <property type="entry name" value="BLL0828 PROTEIN"/>
    <property type="match status" value="1"/>
</dbReference>
<dbReference type="Pfam" id="PF04480">
    <property type="entry name" value="DUF559"/>
    <property type="match status" value="1"/>
</dbReference>
<dbReference type="SUPFAM" id="SSF52980">
    <property type="entry name" value="Restriction endonuclease-like"/>
    <property type="match status" value="1"/>
</dbReference>
<dbReference type="InterPro" id="IPR011335">
    <property type="entry name" value="Restrct_endonuc-II-like"/>
</dbReference>
<evidence type="ECO:0000256" key="1">
    <source>
        <dbReference type="SAM" id="MobiDB-lite"/>
    </source>
</evidence>
<dbReference type="CDD" id="cd01038">
    <property type="entry name" value="Endonuclease_DUF559"/>
    <property type="match status" value="1"/>
</dbReference>
<proteinExistence type="predicted"/>
<gene>
    <name evidence="3" type="ORF">ACHKAR_11035</name>
</gene>
<dbReference type="Proteomes" id="UP001610063">
    <property type="component" value="Unassembled WGS sequence"/>
</dbReference>
<keyword evidence="3" id="KW-0378">Hydrolase</keyword>
<sequence>MRRKIIPYHPKLKELARQLRNNSTKSEIRLWQYLKGKQVMGYDFHRQKPLLEYIADFYCYELELVIELDGYTHNFEEVVEKDEIKQKALEEVGLTVMRFADVEVMHDINNVLRTIENYILDREKYTPSPSQEGRNGDQHQSTGK</sequence>
<dbReference type="InterPro" id="IPR047216">
    <property type="entry name" value="Endonuclease_DUF559_bact"/>
</dbReference>
<keyword evidence="4" id="KW-1185">Reference proteome</keyword>
<comment type="caution">
    <text evidence="3">The sequence shown here is derived from an EMBL/GenBank/DDBJ whole genome shotgun (WGS) entry which is preliminary data.</text>
</comment>
<accession>A0ABW7N8P5</accession>
<dbReference type="RefSeq" id="WP_395417467.1">
    <property type="nucleotide sequence ID" value="NZ_JBIPKE010000016.1"/>
</dbReference>
<evidence type="ECO:0000259" key="2">
    <source>
        <dbReference type="Pfam" id="PF04480"/>
    </source>
</evidence>
<name>A0ABW7N8P5_9BACT</name>
<dbReference type="Gene3D" id="3.40.960.10">
    <property type="entry name" value="VSR Endonuclease"/>
    <property type="match status" value="1"/>
</dbReference>
<dbReference type="InterPro" id="IPR007569">
    <property type="entry name" value="DUF559"/>
</dbReference>
<feature type="domain" description="DUF559" evidence="2">
    <location>
        <begin position="11"/>
        <end position="117"/>
    </location>
</feature>
<dbReference type="EMBL" id="JBIPKE010000016">
    <property type="protein sequence ID" value="MFH6983980.1"/>
    <property type="molecule type" value="Genomic_DNA"/>
</dbReference>
<reference evidence="3 4" key="1">
    <citation type="journal article" date="2013" name="Int. J. Syst. Evol. Microbiol.">
        <title>Marinoscillum luteum sp. nov., isolated from marine sediment.</title>
        <authorList>
            <person name="Cha I.T."/>
            <person name="Park S.J."/>
            <person name="Kim S.J."/>
            <person name="Kim J.G."/>
            <person name="Jung M.Y."/>
            <person name="Shin K.S."/>
            <person name="Kwon K.K."/>
            <person name="Yang S.H."/>
            <person name="Seo Y.S."/>
            <person name="Rhee S.K."/>
        </authorList>
    </citation>
    <scope>NUCLEOTIDE SEQUENCE [LARGE SCALE GENOMIC DNA]</scope>
    <source>
        <strain evidence="3 4">KCTC 23939</strain>
    </source>
</reference>
<feature type="compositionally biased region" description="Polar residues" evidence="1">
    <location>
        <begin position="127"/>
        <end position="144"/>
    </location>
</feature>
<keyword evidence="3" id="KW-0255">Endonuclease</keyword>
<dbReference type="GO" id="GO:0004519">
    <property type="term" value="F:endonuclease activity"/>
    <property type="evidence" value="ECO:0007669"/>
    <property type="project" value="UniProtKB-KW"/>
</dbReference>
<feature type="region of interest" description="Disordered" evidence="1">
    <location>
        <begin position="125"/>
        <end position="144"/>
    </location>
</feature>
<dbReference type="PANTHER" id="PTHR38590">
    <property type="entry name" value="BLL0828 PROTEIN"/>
    <property type="match status" value="1"/>
</dbReference>
<organism evidence="3 4">
    <name type="scientific">Marinoscillum luteum</name>
    <dbReference type="NCBI Taxonomy" id="861051"/>
    <lineage>
        <taxon>Bacteria</taxon>
        <taxon>Pseudomonadati</taxon>
        <taxon>Bacteroidota</taxon>
        <taxon>Cytophagia</taxon>
        <taxon>Cytophagales</taxon>
        <taxon>Reichenbachiellaceae</taxon>
        <taxon>Marinoscillum</taxon>
    </lineage>
</organism>
<keyword evidence="3" id="KW-0540">Nuclease</keyword>
<evidence type="ECO:0000313" key="3">
    <source>
        <dbReference type="EMBL" id="MFH6983980.1"/>
    </source>
</evidence>
<evidence type="ECO:0000313" key="4">
    <source>
        <dbReference type="Proteomes" id="UP001610063"/>
    </source>
</evidence>